<dbReference type="AlphaFoldDB" id="A0A0F0LSP1"/>
<dbReference type="Proteomes" id="UP000033451">
    <property type="component" value="Unassembled WGS sequence"/>
</dbReference>
<keyword evidence="1" id="KW-0812">Transmembrane</keyword>
<gene>
    <name evidence="2" type="ORF">RR49_01834</name>
</gene>
<dbReference type="EMBL" id="JYIY01000075">
    <property type="protein sequence ID" value="KJL36158.1"/>
    <property type="molecule type" value="Genomic_DNA"/>
</dbReference>
<evidence type="ECO:0008006" key="4">
    <source>
        <dbReference type="Google" id="ProtNLM"/>
    </source>
</evidence>
<evidence type="ECO:0000256" key="1">
    <source>
        <dbReference type="SAM" id="Phobius"/>
    </source>
</evidence>
<evidence type="ECO:0000313" key="3">
    <source>
        <dbReference type="Proteomes" id="UP000033451"/>
    </source>
</evidence>
<organism evidence="2 3">
    <name type="scientific">Microbacterium ginsengisoli</name>
    <dbReference type="NCBI Taxonomy" id="400772"/>
    <lineage>
        <taxon>Bacteria</taxon>
        <taxon>Bacillati</taxon>
        <taxon>Actinomycetota</taxon>
        <taxon>Actinomycetes</taxon>
        <taxon>Micrococcales</taxon>
        <taxon>Microbacteriaceae</taxon>
        <taxon>Microbacterium</taxon>
    </lineage>
</organism>
<dbReference type="STRING" id="400772.RR49_01834"/>
<comment type="caution">
    <text evidence="2">The sequence shown here is derived from an EMBL/GenBank/DDBJ whole genome shotgun (WGS) entry which is preliminary data.</text>
</comment>
<sequence>MTHRLVQATPHRPTYDGGMSAHPVRSAVLYSVLRLLAFAVPFGLMMLLPIFQQFVWLAAIFAALIGLSISVIFLRRPLDEVTTTLADNRERRRAARSGDRVRRNEFDEDEAADAYFGDDDAR</sequence>
<feature type="transmembrane region" description="Helical" evidence="1">
    <location>
        <begin position="27"/>
        <end position="48"/>
    </location>
</feature>
<keyword evidence="1" id="KW-0472">Membrane</keyword>
<dbReference type="PATRIC" id="fig|400772.4.peg.1854"/>
<evidence type="ECO:0000313" key="2">
    <source>
        <dbReference type="EMBL" id="KJL36158.1"/>
    </source>
</evidence>
<proteinExistence type="predicted"/>
<reference evidence="2 3" key="1">
    <citation type="submission" date="2015-02" db="EMBL/GenBank/DDBJ databases">
        <title>Draft genome sequences of ten Microbacterium spp. with emphasis on heavy metal contaminated environments.</title>
        <authorList>
            <person name="Corretto E."/>
        </authorList>
    </citation>
    <scope>NUCLEOTIDE SEQUENCE [LARGE SCALE GENOMIC DNA]</scope>
    <source>
        <strain evidence="2 3">DSM 18659</strain>
    </source>
</reference>
<protein>
    <recommendedName>
        <fullName evidence="4">DUF4229 domain-containing protein</fullName>
    </recommendedName>
</protein>
<keyword evidence="1" id="KW-1133">Transmembrane helix</keyword>
<keyword evidence="3" id="KW-1185">Reference proteome</keyword>
<accession>A0A0F0LSP1</accession>
<name>A0A0F0LSP1_9MICO</name>
<feature type="transmembrane region" description="Helical" evidence="1">
    <location>
        <begin position="54"/>
        <end position="74"/>
    </location>
</feature>